<evidence type="ECO:0000313" key="2">
    <source>
        <dbReference type="Proteomes" id="UP001157069"/>
    </source>
</evidence>
<comment type="caution">
    <text evidence="1">The sequence shown here is derived from an EMBL/GenBank/DDBJ whole genome shotgun (WGS) entry which is preliminary data.</text>
</comment>
<name>A0ABQ6JU89_9MICO</name>
<gene>
    <name evidence="1" type="ORF">GCM10025869_23860</name>
</gene>
<sequence>MVVLATLASTTLLSACGSIRTDGPLVLSDEETRVCAPVPQFADAALGINLADDLPDGIVFNSIEPVGASGVALGGVYVMPAADRLRLLLDAFPPTGQTPNSWRRAVPAIDAELPTDGAYDMVLRVTTGAGGGHLDGVRVNYSFNGDQYQTISHLGLTLSTEPCT</sequence>
<organism evidence="1 2">
    <name type="scientific">Homoserinibacter gongjuensis</name>
    <dbReference type="NCBI Taxonomy" id="1162968"/>
    <lineage>
        <taxon>Bacteria</taxon>
        <taxon>Bacillati</taxon>
        <taxon>Actinomycetota</taxon>
        <taxon>Actinomycetes</taxon>
        <taxon>Micrococcales</taxon>
        <taxon>Microbacteriaceae</taxon>
        <taxon>Homoserinibacter</taxon>
    </lineage>
</organism>
<keyword evidence="2" id="KW-1185">Reference proteome</keyword>
<accession>A0ABQ6JU89</accession>
<dbReference type="Proteomes" id="UP001157069">
    <property type="component" value="Unassembled WGS sequence"/>
</dbReference>
<protein>
    <submittedName>
        <fullName evidence="1">Uncharacterized protein</fullName>
    </submittedName>
</protein>
<reference evidence="2" key="1">
    <citation type="journal article" date="2019" name="Int. J. Syst. Evol. Microbiol.">
        <title>The Global Catalogue of Microorganisms (GCM) 10K type strain sequencing project: providing services to taxonomists for standard genome sequencing and annotation.</title>
        <authorList>
            <consortium name="The Broad Institute Genomics Platform"/>
            <consortium name="The Broad Institute Genome Sequencing Center for Infectious Disease"/>
            <person name="Wu L."/>
            <person name="Ma J."/>
        </authorList>
    </citation>
    <scope>NUCLEOTIDE SEQUENCE [LARGE SCALE GENOMIC DNA]</scope>
    <source>
        <strain evidence="2">NBRC 108755</strain>
    </source>
</reference>
<proteinExistence type="predicted"/>
<dbReference type="EMBL" id="BSVA01000001">
    <property type="protein sequence ID" value="GMA91857.1"/>
    <property type="molecule type" value="Genomic_DNA"/>
</dbReference>
<evidence type="ECO:0000313" key="1">
    <source>
        <dbReference type="EMBL" id="GMA91857.1"/>
    </source>
</evidence>